<evidence type="ECO:0000256" key="3">
    <source>
        <dbReference type="ARBA" id="ARBA00023052"/>
    </source>
</evidence>
<comment type="similarity">
    <text evidence="2">Belongs to the transketolase family.</text>
</comment>
<dbReference type="PANTHER" id="PTHR43825">
    <property type="entry name" value="PYRUVATE DEHYDROGENASE E1 COMPONENT"/>
    <property type="match status" value="1"/>
</dbReference>
<accession>A0A0R1Q5I3</accession>
<dbReference type="SUPFAM" id="SSF52518">
    <property type="entry name" value="Thiamin diphosphate-binding fold (THDP-binding)"/>
    <property type="match status" value="1"/>
</dbReference>
<dbReference type="Proteomes" id="UP000051790">
    <property type="component" value="Unassembled WGS sequence"/>
</dbReference>
<keyword evidence="6" id="KW-1185">Reference proteome</keyword>
<dbReference type="InterPro" id="IPR051157">
    <property type="entry name" value="PDH/Transketolase"/>
</dbReference>
<evidence type="ECO:0000313" key="5">
    <source>
        <dbReference type="EMBL" id="KRL39847.1"/>
    </source>
</evidence>
<dbReference type="PANTHER" id="PTHR43825:SF1">
    <property type="entry name" value="TRANSKETOLASE-LIKE PYRIMIDINE-BINDING DOMAIN-CONTAINING PROTEIN"/>
    <property type="match status" value="1"/>
</dbReference>
<dbReference type="InterPro" id="IPR005475">
    <property type="entry name" value="Transketolase-like_Pyr-bd"/>
</dbReference>
<dbReference type="AlphaFoldDB" id="A0A0R1Q5I3"/>
<dbReference type="SMART" id="SM00861">
    <property type="entry name" value="Transket_pyr"/>
    <property type="match status" value="1"/>
</dbReference>
<dbReference type="Gene3D" id="3.40.50.970">
    <property type="match status" value="1"/>
</dbReference>
<sequence>MTDTKKIGDVLCTELIEAANHDRNILAVTSDSRGSAALNPFVDAHPDQLVEIGIAEQNSVTVASGLAHSGKRPFVFAPAAFLTMRSIEQVKVDVAYSNSNVKLIGISGGNSYSVLGATHHSLQDLAITRAIPNLEIYMPADEHQAQGLMRYLATSPNPAYVRIGKVALPTLYPNVTQAFTKPGKANILSNYGQDVAIVAMGETLAIANEAAIQLNQLGIHAQVIDLVSLKPLDQATLNQVADQTHLIVTLEEHSLYGGLGSAVAEALAPRGDTKVHIIGFPDEPVIAGTQAEVFNYYGMDATSVTEKIKHWLR</sequence>
<gene>
    <name evidence="5" type="ORF">FD01_GL002420</name>
</gene>
<dbReference type="SUPFAM" id="SSF52922">
    <property type="entry name" value="TK C-terminal domain-like"/>
    <property type="match status" value="1"/>
</dbReference>
<feature type="domain" description="Transketolase-like pyrimidine-binding" evidence="4">
    <location>
        <begin position="1"/>
        <end position="170"/>
    </location>
</feature>
<dbReference type="EMBL" id="AZEU01000282">
    <property type="protein sequence ID" value="KRL39847.1"/>
    <property type="molecule type" value="Genomic_DNA"/>
</dbReference>
<evidence type="ECO:0000259" key="4">
    <source>
        <dbReference type="SMART" id="SM00861"/>
    </source>
</evidence>
<comment type="caution">
    <text evidence="5">The sequence shown here is derived from an EMBL/GenBank/DDBJ whole genome shotgun (WGS) entry which is preliminary data.</text>
</comment>
<evidence type="ECO:0000256" key="2">
    <source>
        <dbReference type="ARBA" id="ARBA00007131"/>
    </source>
</evidence>
<organism evidence="5 6">
    <name type="scientific">Lacticaseibacillus manihotivorans DSM 13343 = JCM 12514</name>
    <dbReference type="NCBI Taxonomy" id="1423769"/>
    <lineage>
        <taxon>Bacteria</taxon>
        <taxon>Bacillati</taxon>
        <taxon>Bacillota</taxon>
        <taxon>Bacilli</taxon>
        <taxon>Lactobacillales</taxon>
        <taxon>Lactobacillaceae</taxon>
        <taxon>Lacticaseibacillus</taxon>
    </lineage>
</organism>
<dbReference type="InterPro" id="IPR029061">
    <property type="entry name" value="THDP-binding"/>
</dbReference>
<dbReference type="OrthoDB" id="9803371at2"/>
<comment type="cofactor">
    <cofactor evidence="1">
        <name>thiamine diphosphate</name>
        <dbReference type="ChEBI" id="CHEBI:58937"/>
    </cofactor>
</comment>
<proteinExistence type="inferred from homology"/>
<dbReference type="Pfam" id="PF02779">
    <property type="entry name" value="Transket_pyr"/>
    <property type="match status" value="1"/>
</dbReference>
<dbReference type="RefSeq" id="WP_054718305.1">
    <property type="nucleotide sequence ID" value="NZ_AZEU01000282.1"/>
</dbReference>
<dbReference type="CDD" id="cd07033">
    <property type="entry name" value="TPP_PYR_DXS_TK_like"/>
    <property type="match status" value="1"/>
</dbReference>
<evidence type="ECO:0000256" key="1">
    <source>
        <dbReference type="ARBA" id="ARBA00001964"/>
    </source>
</evidence>
<dbReference type="InterPro" id="IPR033248">
    <property type="entry name" value="Transketolase_C"/>
</dbReference>
<reference evidence="5 6" key="1">
    <citation type="journal article" date="2015" name="Genome Announc.">
        <title>Expanding the biotechnology potential of lactobacilli through comparative genomics of 213 strains and associated genera.</title>
        <authorList>
            <person name="Sun Z."/>
            <person name="Harris H.M."/>
            <person name="McCann A."/>
            <person name="Guo C."/>
            <person name="Argimon S."/>
            <person name="Zhang W."/>
            <person name="Yang X."/>
            <person name="Jeffery I.B."/>
            <person name="Cooney J.C."/>
            <person name="Kagawa T.F."/>
            <person name="Liu W."/>
            <person name="Song Y."/>
            <person name="Salvetti E."/>
            <person name="Wrobel A."/>
            <person name="Rasinkangas P."/>
            <person name="Parkhill J."/>
            <person name="Rea M.C."/>
            <person name="O'Sullivan O."/>
            <person name="Ritari J."/>
            <person name="Douillard F.P."/>
            <person name="Paul Ross R."/>
            <person name="Yang R."/>
            <person name="Briner A.E."/>
            <person name="Felis G.E."/>
            <person name="de Vos W.M."/>
            <person name="Barrangou R."/>
            <person name="Klaenhammer T.R."/>
            <person name="Caufield P.W."/>
            <person name="Cui Y."/>
            <person name="Zhang H."/>
            <person name="O'Toole P.W."/>
        </authorList>
    </citation>
    <scope>NUCLEOTIDE SEQUENCE [LARGE SCALE GENOMIC DNA]</scope>
    <source>
        <strain evidence="5 6">DSM 13343</strain>
    </source>
</reference>
<evidence type="ECO:0000313" key="6">
    <source>
        <dbReference type="Proteomes" id="UP000051790"/>
    </source>
</evidence>
<dbReference type="Pfam" id="PF02780">
    <property type="entry name" value="Transketolase_C"/>
    <property type="match status" value="1"/>
</dbReference>
<name>A0A0R1Q5I3_9LACO</name>
<dbReference type="Gene3D" id="3.40.50.920">
    <property type="match status" value="1"/>
</dbReference>
<dbReference type="FunFam" id="3.40.50.970:FF:000129">
    <property type="entry name" value="Transketolase"/>
    <property type="match status" value="1"/>
</dbReference>
<keyword evidence="3" id="KW-0786">Thiamine pyrophosphate</keyword>
<dbReference type="InterPro" id="IPR009014">
    <property type="entry name" value="Transketo_C/PFOR_II"/>
</dbReference>
<protein>
    <submittedName>
        <fullName evidence="5">Transketolase</fullName>
    </submittedName>
</protein>
<dbReference type="PATRIC" id="fig|1423769.4.peg.2608"/>